<dbReference type="Proteomes" id="UP000296469">
    <property type="component" value="Chromosome"/>
</dbReference>
<feature type="region of interest" description="Disordered" evidence="6">
    <location>
        <begin position="143"/>
        <end position="175"/>
    </location>
</feature>
<keyword evidence="1 5" id="KW-0808">Transferase</keyword>
<keyword evidence="3 5" id="KW-0547">Nucleotide-binding</keyword>
<evidence type="ECO:0000313" key="8">
    <source>
        <dbReference type="Proteomes" id="UP000296469"/>
    </source>
</evidence>
<gene>
    <name evidence="7" type="primary">cofC</name>
    <name evidence="5" type="synonym">fbiD</name>
    <name evidence="7" type="ORF">E5225_11000</name>
</gene>
<dbReference type="RefSeq" id="WP_136225424.1">
    <property type="nucleotide sequence ID" value="NZ_CP039291.1"/>
</dbReference>
<dbReference type="PANTHER" id="PTHR40392">
    <property type="entry name" value="2-PHOSPHO-L-LACTATE GUANYLYLTRANSFERASE"/>
    <property type="match status" value="1"/>
</dbReference>
<dbReference type="SUPFAM" id="SSF53448">
    <property type="entry name" value="Nucleotide-diphospho-sugar transferases"/>
    <property type="match status" value="1"/>
</dbReference>
<organism evidence="7 8">
    <name type="scientific">Cellulomonas shaoxiangyii</name>
    <dbReference type="NCBI Taxonomy" id="2566013"/>
    <lineage>
        <taxon>Bacteria</taxon>
        <taxon>Bacillati</taxon>
        <taxon>Actinomycetota</taxon>
        <taxon>Actinomycetes</taxon>
        <taxon>Micrococcales</taxon>
        <taxon>Cellulomonadaceae</taxon>
        <taxon>Cellulomonas</taxon>
    </lineage>
</organism>
<evidence type="ECO:0000313" key="7">
    <source>
        <dbReference type="EMBL" id="QCB94014.1"/>
    </source>
</evidence>
<dbReference type="UniPathway" id="UPA00071"/>
<accession>A0A4P7SMD6</accession>
<dbReference type="Gene3D" id="3.90.550.10">
    <property type="entry name" value="Spore Coat Polysaccharide Biosynthesis Protein SpsA, Chain A"/>
    <property type="match status" value="1"/>
</dbReference>
<comment type="function">
    <text evidence="5">Guanylyltransferase that catalyzes the activation of phosphoenolpyruvate (PEP) as enolpyruvoyl-2-diphospho-5'-guanosine, via the condensation of PEP with GTP. It is involved in the biosynthesis of coenzyme F420, a hydride carrier cofactor.</text>
</comment>
<keyword evidence="2 5" id="KW-0548">Nucleotidyltransferase</keyword>
<dbReference type="InterPro" id="IPR002835">
    <property type="entry name" value="CofC"/>
</dbReference>
<dbReference type="AlphaFoldDB" id="A0A4P7SMD6"/>
<dbReference type="PANTHER" id="PTHR40392:SF1">
    <property type="entry name" value="2-PHOSPHO-L-LACTATE GUANYLYLTRANSFERASE"/>
    <property type="match status" value="1"/>
</dbReference>
<evidence type="ECO:0000256" key="4">
    <source>
        <dbReference type="ARBA" id="ARBA00023134"/>
    </source>
</evidence>
<dbReference type="HAMAP" id="MF_02114">
    <property type="entry name" value="CofC"/>
    <property type="match status" value="1"/>
</dbReference>
<dbReference type="GO" id="GO:0043814">
    <property type="term" value="F:phospholactate guanylyltransferase activity"/>
    <property type="evidence" value="ECO:0007669"/>
    <property type="project" value="InterPro"/>
</dbReference>
<feature type="binding site" evidence="5">
    <location>
        <position position="167"/>
    </location>
    <ligand>
        <name>phosphoenolpyruvate</name>
        <dbReference type="ChEBI" id="CHEBI:58702"/>
    </ligand>
</feature>
<keyword evidence="8" id="KW-1185">Reference proteome</keyword>
<evidence type="ECO:0000256" key="2">
    <source>
        <dbReference type="ARBA" id="ARBA00022695"/>
    </source>
</evidence>
<dbReference type="KEGG" id="celz:E5225_11000"/>
<dbReference type="GO" id="GO:0005525">
    <property type="term" value="F:GTP binding"/>
    <property type="evidence" value="ECO:0007669"/>
    <property type="project" value="UniProtKB-KW"/>
</dbReference>
<reference evidence="7 8" key="1">
    <citation type="submission" date="2019-04" db="EMBL/GenBank/DDBJ databases">
        <title>Isolation and identification of Cellulomonas shaoxiangyii sp. Nov. isolated from feces of the Tibetan antelopes (Pantholops hodgsonii) in the Qinghai-Tibet plateau of China.</title>
        <authorList>
            <person name="Tian Z."/>
        </authorList>
    </citation>
    <scope>NUCLEOTIDE SEQUENCE [LARGE SCALE GENOMIC DNA]</scope>
    <source>
        <strain evidence="7 8">Z28</strain>
    </source>
</reference>
<comment type="pathway">
    <text evidence="5">Cofactor biosynthesis; coenzyme F420 biosynthesis.</text>
</comment>
<evidence type="ECO:0000256" key="6">
    <source>
        <dbReference type="SAM" id="MobiDB-lite"/>
    </source>
</evidence>
<feature type="binding site" evidence="5">
    <location>
        <position position="148"/>
    </location>
    <ligand>
        <name>phosphoenolpyruvate</name>
        <dbReference type="ChEBI" id="CHEBI:58702"/>
    </ligand>
</feature>
<name>A0A4P7SMD6_9CELL</name>
<evidence type="ECO:0000256" key="5">
    <source>
        <dbReference type="HAMAP-Rule" id="MF_02114"/>
    </source>
</evidence>
<dbReference type="Pfam" id="PF01983">
    <property type="entry name" value="CofC"/>
    <property type="match status" value="1"/>
</dbReference>
<proteinExistence type="inferred from homology"/>
<dbReference type="EMBL" id="CP039291">
    <property type="protein sequence ID" value="QCB94014.1"/>
    <property type="molecule type" value="Genomic_DNA"/>
</dbReference>
<dbReference type="InterPro" id="IPR029044">
    <property type="entry name" value="Nucleotide-diphossugar_trans"/>
</dbReference>
<dbReference type="GO" id="GO:0052645">
    <property type="term" value="P:F420-0 metabolic process"/>
    <property type="evidence" value="ECO:0007669"/>
    <property type="project" value="UniProtKB-UniRule"/>
</dbReference>
<feature type="binding site" evidence="5">
    <location>
        <position position="164"/>
    </location>
    <ligand>
        <name>phosphoenolpyruvate</name>
        <dbReference type="ChEBI" id="CHEBI:58702"/>
    </ligand>
</feature>
<dbReference type="NCBIfam" id="TIGR03552">
    <property type="entry name" value="F420_cofC"/>
    <property type="match status" value="1"/>
</dbReference>
<dbReference type="EC" id="2.7.7.105" evidence="5"/>
<evidence type="ECO:0000256" key="1">
    <source>
        <dbReference type="ARBA" id="ARBA00022679"/>
    </source>
</evidence>
<keyword evidence="4 5" id="KW-0342">GTP-binding</keyword>
<protein>
    <recommendedName>
        <fullName evidence="5">Phosphoenolpyruvate guanylyltransferase</fullName>
        <shortName evidence="5">PEP guanylyltransferase</shortName>
        <ecNumber evidence="5">2.7.7.105</ecNumber>
    </recommendedName>
</protein>
<evidence type="ECO:0000256" key="3">
    <source>
        <dbReference type="ARBA" id="ARBA00022741"/>
    </source>
</evidence>
<feature type="compositionally biased region" description="Low complexity" evidence="6">
    <location>
        <begin position="143"/>
        <end position="158"/>
    </location>
</feature>
<comment type="catalytic activity">
    <reaction evidence="5">
        <text>phosphoenolpyruvate + GTP + H(+) = enolpyruvoyl-2-diphospho-5'-guanosine + diphosphate</text>
        <dbReference type="Rhea" id="RHEA:30519"/>
        <dbReference type="ChEBI" id="CHEBI:15378"/>
        <dbReference type="ChEBI" id="CHEBI:33019"/>
        <dbReference type="ChEBI" id="CHEBI:37565"/>
        <dbReference type="ChEBI" id="CHEBI:58702"/>
        <dbReference type="ChEBI" id="CHEBI:143701"/>
        <dbReference type="EC" id="2.7.7.105"/>
    </reaction>
</comment>
<sequence length="213" mass="21300">MTGWWVVVPVKDARRGKTRLAGVLDDAARTALVRSMALDTLAAVLAAPSVAGAVLVTADRDLAAAAPGLGVVPLDEPAAAAATHAGEAGLDAAVLAGAAHARGLAPHAPVAVVLGDLPRLDPTDLDAAPASAAGHARAHVPDAAGTGTTLLTASTGRTLRPRFGAGSSHRHAAAGHVRLDVPRSSSLRHDVDHPADLVLLAGQDAWPSALPEK</sequence>
<comment type="similarity">
    <text evidence="5">Belongs to the CofC family.</text>
</comment>